<evidence type="ECO:0000313" key="4">
    <source>
        <dbReference type="EMBL" id="NGO75578.1"/>
    </source>
</evidence>
<dbReference type="SMART" id="SM01012">
    <property type="entry name" value="ANTAR"/>
    <property type="match status" value="2"/>
</dbReference>
<keyword evidence="5" id="KW-1185">Reference proteome</keyword>
<accession>A0A6G4XDV8</accession>
<evidence type="ECO:0000256" key="2">
    <source>
        <dbReference type="ARBA" id="ARBA00023163"/>
    </source>
</evidence>
<dbReference type="PROSITE" id="PS50921">
    <property type="entry name" value="ANTAR"/>
    <property type="match status" value="1"/>
</dbReference>
<evidence type="ECO:0000256" key="1">
    <source>
        <dbReference type="ARBA" id="ARBA00023015"/>
    </source>
</evidence>
<dbReference type="Gene3D" id="1.10.10.10">
    <property type="entry name" value="Winged helix-like DNA-binding domain superfamily/Winged helix DNA-binding domain"/>
    <property type="match status" value="1"/>
</dbReference>
<dbReference type="SUPFAM" id="SSF55781">
    <property type="entry name" value="GAF domain-like"/>
    <property type="match status" value="2"/>
</dbReference>
<protein>
    <submittedName>
        <fullName evidence="4">ANTAR domain-containing protein</fullName>
    </submittedName>
</protein>
<dbReference type="Gene3D" id="3.30.450.40">
    <property type="match status" value="2"/>
</dbReference>
<comment type="caution">
    <text evidence="4">The sequence shown here is derived from an EMBL/GenBank/DDBJ whole genome shotgun (WGS) entry which is preliminary data.</text>
</comment>
<dbReference type="EMBL" id="JAAKZW010000016">
    <property type="protein sequence ID" value="NGO75578.1"/>
    <property type="molecule type" value="Genomic_DNA"/>
</dbReference>
<dbReference type="InterPro" id="IPR029016">
    <property type="entry name" value="GAF-like_dom_sf"/>
</dbReference>
<organism evidence="4 5">
    <name type="scientific">Streptomyces mesophilus</name>
    <dbReference type="NCBI Taxonomy" id="1775132"/>
    <lineage>
        <taxon>Bacteria</taxon>
        <taxon>Bacillati</taxon>
        <taxon>Actinomycetota</taxon>
        <taxon>Actinomycetes</taxon>
        <taxon>Kitasatosporales</taxon>
        <taxon>Streptomycetaceae</taxon>
        <taxon>Streptomyces</taxon>
    </lineage>
</organism>
<gene>
    <name evidence="4" type="ORF">G6045_07775</name>
</gene>
<dbReference type="AlphaFoldDB" id="A0A6G4XDV8"/>
<dbReference type="Pfam" id="PF03861">
    <property type="entry name" value="ANTAR"/>
    <property type="match status" value="2"/>
</dbReference>
<keyword evidence="2" id="KW-0804">Transcription</keyword>
<name>A0A6G4XDV8_9ACTN</name>
<dbReference type="InterPro" id="IPR036388">
    <property type="entry name" value="WH-like_DNA-bd_sf"/>
</dbReference>
<evidence type="ECO:0000259" key="3">
    <source>
        <dbReference type="PROSITE" id="PS50921"/>
    </source>
</evidence>
<sequence length="363" mass="37539">MCEACVDLLAVSGASVSLAGGAEGARATWWSSDPVAARPAEAQYSLGDGPCRQATALIAPVLAGDLSTEPDARRWPVFAGQAVSLGVHAVFSLPLGSGASVFGALDLYRAAPGALSARDLRLALVAADSIAMALLEVPSGSDSENGVASWVRVAEADHTEVNQATGMIMMYLDLDPPQALARLRAHAFAQDQTLTEAARDGGTVAAPDLEGEAERWPDFTRAAIAAGFHGAYGIPMRVNGQTVGAVGLFVRTGRPRLPEAELRLAQALAAVTGVSVVHWDGDPTRPHDVLTRIQAAVSGKAVIETAKGMIAAYGGIGMDEAAQALLAYSSRSGKRPGDIAHALIQRTIDPATVVHTARSPRKG</sequence>
<dbReference type="GO" id="GO:0003723">
    <property type="term" value="F:RNA binding"/>
    <property type="evidence" value="ECO:0007669"/>
    <property type="project" value="InterPro"/>
</dbReference>
<keyword evidence="1" id="KW-0805">Transcription regulation</keyword>
<dbReference type="Proteomes" id="UP000481109">
    <property type="component" value="Unassembled WGS sequence"/>
</dbReference>
<dbReference type="Pfam" id="PF13185">
    <property type="entry name" value="GAF_2"/>
    <property type="match status" value="1"/>
</dbReference>
<proteinExistence type="predicted"/>
<evidence type="ECO:0000313" key="5">
    <source>
        <dbReference type="Proteomes" id="UP000481109"/>
    </source>
</evidence>
<reference evidence="4 5" key="1">
    <citation type="submission" date="2020-02" db="EMBL/GenBank/DDBJ databases">
        <title>Whole-genome analyses of novel actinobacteria.</title>
        <authorList>
            <person name="Sahin N."/>
            <person name="Tokatli A."/>
        </authorList>
    </citation>
    <scope>NUCLEOTIDE SEQUENCE [LARGE SCALE GENOMIC DNA]</scope>
    <source>
        <strain evidence="4 5">YC504</strain>
    </source>
</reference>
<feature type="domain" description="ANTAR" evidence="3">
    <location>
        <begin position="283"/>
        <end position="344"/>
    </location>
</feature>
<dbReference type="RefSeq" id="WP_165331090.1">
    <property type="nucleotide sequence ID" value="NZ_JAAKZW010000016.1"/>
</dbReference>
<dbReference type="InterPro" id="IPR003018">
    <property type="entry name" value="GAF"/>
</dbReference>
<dbReference type="InterPro" id="IPR005561">
    <property type="entry name" value="ANTAR"/>
</dbReference>